<organism evidence="1 2">
    <name type="scientific">Parnassius apollo</name>
    <name type="common">Apollo butterfly</name>
    <name type="synonym">Papilio apollo</name>
    <dbReference type="NCBI Taxonomy" id="110799"/>
    <lineage>
        <taxon>Eukaryota</taxon>
        <taxon>Metazoa</taxon>
        <taxon>Ecdysozoa</taxon>
        <taxon>Arthropoda</taxon>
        <taxon>Hexapoda</taxon>
        <taxon>Insecta</taxon>
        <taxon>Pterygota</taxon>
        <taxon>Neoptera</taxon>
        <taxon>Endopterygota</taxon>
        <taxon>Lepidoptera</taxon>
        <taxon>Glossata</taxon>
        <taxon>Ditrysia</taxon>
        <taxon>Papilionoidea</taxon>
        <taxon>Papilionidae</taxon>
        <taxon>Parnassiinae</taxon>
        <taxon>Parnassini</taxon>
        <taxon>Parnassius</taxon>
        <taxon>Parnassius</taxon>
    </lineage>
</organism>
<proteinExistence type="predicted"/>
<dbReference type="OrthoDB" id="6781756at2759"/>
<comment type="caution">
    <text evidence="1">The sequence shown here is derived from an EMBL/GenBank/DDBJ whole genome shotgun (WGS) entry which is preliminary data.</text>
</comment>
<reference evidence="1" key="1">
    <citation type="submission" date="2021-04" db="EMBL/GenBank/DDBJ databases">
        <authorList>
            <person name="Tunstrom K."/>
        </authorList>
    </citation>
    <scope>NUCLEOTIDE SEQUENCE</scope>
</reference>
<dbReference type="EMBL" id="CAJQZP010000851">
    <property type="protein sequence ID" value="CAG4988972.1"/>
    <property type="molecule type" value="Genomic_DNA"/>
</dbReference>
<name>A0A8S3WXW0_PARAO</name>
<sequence>MKLANFKRTLVNIKSEIVELPAEPLQGTSKPVTSAQYPETSDGALVEQQSVSPRFFDTPEKVLDTEKVTGTVSPQILTIFDTKPENLQPVSVTPPPSVAKAPEDPLYIGEHECQTNPIKEITGRRIVDNPYFLKQLQQQKHDHFFQCDDSCLDLVTEKRIGLVTHFNFKCRMCKKHFQEATAVEAMEQVAALNVRQQFKKGRF</sequence>
<evidence type="ECO:0000313" key="2">
    <source>
        <dbReference type="Proteomes" id="UP000691718"/>
    </source>
</evidence>
<protein>
    <submittedName>
        <fullName evidence="1">(apollo) hypothetical protein</fullName>
    </submittedName>
</protein>
<accession>A0A8S3WXW0</accession>
<keyword evidence="2" id="KW-1185">Reference proteome</keyword>
<evidence type="ECO:0000313" key="1">
    <source>
        <dbReference type="EMBL" id="CAG4988972.1"/>
    </source>
</evidence>
<dbReference type="Proteomes" id="UP000691718">
    <property type="component" value="Unassembled WGS sequence"/>
</dbReference>
<gene>
    <name evidence="1" type="ORF">PAPOLLO_LOCUS11730</name>
</gene>
<dbReference type="AlphaFoldDB" id="A0A8S3WXW0"/>